<evidence type="ECO:0000313" key="2">
    <source>
        <dbReference type="EMBL" id="ACU60722.1"/>
    </source>
</evidence>
<dbReference type="Gene3D" id="3.10.180.10">
    <property type="entry name" value="2,3-Dihydroxybiphenyl 1,2-Dioxygenase, domain 1"/>
    <property type="match status" value="1"/>
</dbReference>
<dbReference type="InterPro" id="IPR029068">
    <property type="entry name" value="Glyas_Bleomycin-R_OHBP_Dase"/>
</dbReference>
<sequence>MTINHLNLVVVKLPEAVSFFETYLDFHCETRKGDVIAVLTNKANFTLVLMTDKNDDTRYPGAFHLGFILDDTAAVDVLYERLRSGNIAVDRPPAKIRNSYGFYFYFDNLFIEIGHYYAHTTTNE</sequence>
<dbReference type="SUPFAM" id="SSF54593">
    <property type="entry name" value="Glyoxalase/Bleomycin resistance protein/Dihydroxybiphenyl dioxygenase"/>
    <property type="match status" value="1"/>
</dbReference>
<dbReference type="KEGG" id="cpi:Cpin_3255"/>
<dbReference type="Pfam" id="PF00903">
    <property type="entry name" value="Glyoxalase"/>
    <property type="match status" value="1"/>
</dbReference>
<dbReference type="PANTHER" id="PTHR36113">
    <property type="entry name" value="LYASE, PUTATIVE-RELATED-RELATED"/>
    <property type="match status" value="1"/>
</dbReference>
<organism evidence="2 3">
    <name type="scientific">Chitinophaga pinensis (strain ATCC 43595 / DSM 2588 / LMG 13176 / NBRC 15968 / NCIMB 11800 / UQM 2034)</name>
    <dbReference type="NCBI Taxonomy" id="485918"/>
    <lineage>
        <taxon>Bacteria</taxon>
        <taxon>Pseudomonadati</taxon>
        <taxon>Bacteroidota</taxon>
        <taxon>Chitinophagia</taxon>
        <taxon>Chitinophagales</taxon>
        <taxon>Chitinophagaceae</taxon>
        <taxon>Chitinophaga</taxon>
    </lineage>
</organism>
<dbReference type="AlphaFoldDB" id="A0A979G4W6"/>
<feature type="domain" description="VOC" evidence="1">
    <location>
        <begin position="2"/>
        <end position="123"/>
    </location>
</feature>
<proteinExistence type="predicted"/>
<evidence type="ECO:0000313" key="3">
    <source>
        <dbReference type="Proteomes" id="UP000002215"/>
    </source>
</evidence>
<dbReference type="InterPro" id="IPR004360">
    <property type="entry name" value="Glyas_Fos-R_dOase_dom"/>
</dbReference>
<dbReference type="InterPro" id="IPR037523">
    <property type="entry name" value="VOC_core"/>
</dbReference>
<dbReference type="CDD" id="cd06587">
    <property type="entry name" value="VOC"/>
    <property type="match status" value="1"/>
</dbReference>
<reference evidence="2 3" key="2">
    <citation type="journal article" date="2010" name="Stand. Genomic Sci.">
        <title>Complete genome sequence of Chitinophaga pinensis type strain (UQM 2034).</title>
        <authorList>
            <person name="Glavina Del Rio T."/>
            <person name="Abt B."/>
            <person name="Spring S."/>
            <person name="Lapidus A."/>
            <person name="Nolan M."/>
            <person name="Tice H."/>
            <person name="Copeland A."/>
            <person name="Cheng J.F."/>
            <person name="Chen F."/>
            <person name="Bruce D."/>
            <person name="Goodwin L."/>
            <person name="Pitluck S."/>
            <person name="Ivanova N."/>
            <person name="Mavromatis K."/>
            <person name="Mikhailova N."/>
            <person name="Pati A."/>
            <person name="Chen A."/>
            <person name="Palaniappan K."/>
            <person name="Land M."/>
            <person name="Hauser L."/>
            <person name="Chang Y.J."/>
            <person name="Jeffries C.D."/>
            <person name="Chain P."/>
            <person name="Saunders E."/>
            <person name="Detter J.C."/>
            <person name="Brettin T."/>
            <person name="Rohde M."/>
            <person name="Goker M."/>
            <person name="Bristow J."/>
            <person name="Eisen J.A."/>
            <person name="Markowitz V."/>
            <person name="Hugenholtz P."/>
            <person name="Kyrpides N.C."/>
            <person name="Klenk H.P."/>
            <person name="Lucas S."/>
        </authorList>
    </citation>
    <scope>NUCLEOTIDE SEQUENCE [LARGE SCALE GENOMIC DNA]</scope>
    <source>
        <strain evidence="3">ATCC 43595 / DSM 2588 / LMG 13176 / NBRC 15968 / NCIMB 11800 / UQM 2034</strain>
    </source>
</reference>
<dbReference type="EMBL" id="CP001699">
    <property type="protein sequence ID" value="ACU60722.1"/>
    <property type="molecule type" value="Genomic_DNA"/>
</dbReference>
<dbReference type="Proteomes" id="UP000002215">
    <property type="component" value="Chromosome"/>
</dbReference>
<dbReference type="InterPro" id="IPR051332">
    <property type="entry name" value="Fosfomycin_Res_Enzymes"/>
</dbReference>
<accession>A0A979G4W6</accession>
<reference evidence="3" key="1">
    <citation type="submission" date="2009-08" db="EMBL/GenBank/DDBJ databases">
        <title>The complete genome of Chitinophaga pinensis DSM 2588.</title>
        <authorList>
            <consortium name="US DOE Joint Genome Institute (JGI-PGF)"/>
            <person name="Lucas S."/>
            <person name="Copeland A."/>
            <person name="Lapidus A."/>
            <person name="Glavina del Rio T."/>
            <person name="Dalin E."/>
            <person name="Tice H."/>
            <person name="Bruce D."/>
            <person name="Goodwin L."/>
            <person name="Pitluck S."/>
            <person name="Kyrpides N."/>
            <person name="Mavromatis K."/>
            <person name="Ivanova N."/>
            <person name="Mikhailova N."/>
            <person name="Sims D."/>
            <person name="Meinche L."/>
            <person name="Brettin T."/>
            <person name="Detter J.C."/>
            <person name="Han C."/>
            <person name="Larimer F."/>
            <person name="Land M."/>
            <person name="Hauser L."/>
            <person name="Markowitz V."/>
            <person name="Cheng J.-F."/>
            <person name="Hugenholtz P."/>
            <person name="Woyke T."/>
            <person name="Wu D."/>
            <person name="Spring S."/>
            <person name="Klenk H.-P."/>
            <person name="Eisen J.A."/>
        </authorList>
    </citation>
    <scope>NUCLEOTIDE SEQUENCE [LARGE SCALE GENOMIC DNA]</scope>
    <source>
        <strain evidence="3">ATCC 43595 / DSM 2588 / LMG 13176 / NBRC 15968 / NCIMB 11800 / UQM 2034</strain>
    </source>
</reference>
<evidence type="ECO:0000259" key="1">
    <source>
        <dbReference type="PROSITE" id="PS51819"/>
    </source>
</evidence>
<dbReference type="RefSeq" id="WP_012790898.1">
    <property type="nucleotide sequence ID" value="NC_013132.1"/>
</dbReference>
<name>A0A979G4W6_CHIPD</name>
<protein>
    <submittedName>
        <fullName evidence="2">Glyoxalase/bleomycin resistance protein/dioxygenase</fullName>
    </submittedName>
</protein>
<gene>
    <name evidence="2" type="ordered locus">Cpin_3255</name>
</gene>
<dbReference type="PROSITE" id="PS51819">
    <property type="entry name" value="VOC"/>
    <property type="match status" value="1"/>
</dbReference>
<dbReference type="PANTHER" id="PTHR36113:SF3">
    <property type="entry name" value="SLL5075 PROTEIN"/>
    <property type="match status" value="1"/>
</dbReference>
<dbReference type="OrthoDB" id="1270449at2"/>